<keyword evidence="1" id="KW-1133">Transmembrane helix</keyword>
<gene>
    <name evidence="2" type="ORF">BS47DRAFT_1348137</name>
</gene>
<comment type="caution">
    <text evidence="2">The sequence shown here is derived from an EMBL/GenBank/DDBJ whole genome shotgun (WGS) entry which is preliminary data.</text>
</comment>
<accession>A0A9P6DPR6</accession>
<evidence type="ECO:0000313" key="3">
    <source>
        <dbReference type="Proteomes" id="UP000886523"/>
    </source>
</evidence>
<organism evidence="2 3">
    <name type="scientific">Hydnum rufescens UP504</name>
    <dbReference type="NCBI Taxonomy" id="1448309"/>
    <lineage>
        <taxon>Eukaryota</taxon>
        <taxon>Fungi</taxon>
        <taxon>Dikarya</taxon>
        <taxon>Basidiomycota</taxon>
        <taxon>Agaricomycotina</taxon>
        <taxon>Agaricomycetes</taxon>
        <taxon>Cantharellales</taxon>
        <taxon>Hydnaceae</taxon>
        <taxon>Hydnum</taxon>
    </lineage>
</organism>
<feature type="non-terminal residue" evidence="2">
    <location>
        <position position="127"/>
    </location>
</feature>
<keyword evidence="3" id="KW-1185">Reference proteome</keyword>
<evidence type="ECO:0000256" key="1">
    <source>
        <dbReference type="SAM" id="Phobius"/>
    </source>
</evidence>
<dbReference type="Proteomes" id="UP000886523">
    <property type="component" value="Unassembled WGS sequence"/>
</dbReference>
<proteinExistence type="predicted"/>
<sequence length="127" mass="14350">MKEDCRYVEIWIASASNHSGVYFPREDIPVTLRGMSGGRVIYVTDSTKSHCTVSLFDLNGSRGVCPRGEQRMERPDPVHVASRSISSGEYRLERFICDDEHIIIWAVCSHIYICVAFLDAGLLLLTR</sequence>
<dbReference type="EMBL" id="MU129018">
    <property type="protein sequence ID" value="KAF9510336.1"/>
    <property type="molecule type" value="Genomic_DNA"/>
</dbReference>
<protein>
    <submittedName>
        <fullName evidence="2">Uncharacterized protein</fullName>
    </submittedName>
</protein>
<keyword evidence="1" id="KW-0472">Membrane</keyword>
<keyword evidence="1" id="KW-0812">Transmembrane</keyword>
<name>A0A9P6DPR6_9AGAM</name>
<dbReference type="AlphaFoldDB" id="A0A9P6DPR6"/>
<reference evidence="2" key="1">
    <citation type="journal article" date="2020" name="Nat. Commun.">
        <title>Large-scale genome sequencing of mycorrhizal fungi provides insights into the early evolution of symbiotic traits.</title>
        <authorList>
            <person name="Miyauchi S."/>
            <person name="Kiss E."/>
            <person name="Kuo A."/>
            <person name="Drula E."/>
            <person name="Kohler A."/>
            <person name="Sanchez-Garcia M."/>
            <person name="Morin E."/>
            <person name="Andreopoulos B."/>
            <person name="Barry K.W."/>
            <person name="Bonito G."/>
            <person name="Buee M."/>
            <person name="Carver A."/>
            <person name="Chen C."/>
            <person name="Cichocki N."/>
            <person name="Clum A."/>
            <person name="Culley D."/>
            <person name="Crous P.W."/>
            <person name="Fauchery L."/>
            <person name="Girlanda M."/>
            <person name="Hayes R.D."/>
            <person name="Keri Z."/>
            <person name="LaButti K."/>
            <person name="Lipzen A."/>
            <person name="Lombard V."/>
            <person name="Magnuson J."/>
            <person name="Maillard F."/>
            <person name="Murat C."/>
            <person name="Nolan M."/>
            <person name="Ohm R.A."/>
            <person name="Pangilinan J."/>
            <person name="Pereira M.F."/>
            <person name="Perotto S."/>
            <person name="Peter M."/>
            <person name="Pfister S."/>
            <person name="Riley R."/>
            <person name="Sitrit Y."/>
            <person name="Stielow J.B."/>
            <person name="Szollosi G."/>
            <person name="Zifcakova L."/>
            <person name="Stursova M."/>
            <person name="Spatafora J.W."/>
            <person name="Tedersoo L."/>
            <person name="Vaario L.M."/>
            <person name="Yamada A."/>
            <person name="Yan M."/>
            <person name="Wang P."/>
            <person name="Xu J."/>
            <person name="Bruns T."/>
            <person name="Baldrian P."/>
            <person name="Vilgalys R."/>
            <person name="Dunand C."/>
            <person name="Henrissat B."/>
            <person name="Grigoriev I.V."/>
            <person name="Hibbett D."/>
            <person name="Nagy L.G."/>
            <person name="Martin F.M."/>
        </authorList>
    </citation>
    <scope>NUCLEOTIDE SEQUENCE</scope>
    <source>
        <strain evidence="2">UP504</strain>
    </source>
</reference>
<evidence type="ECO:0000313" key="2">
    <source>
        <dbReference type="EMBL" id="KAF9510336.1"/>
    </source>
</evidence>
<feature type="transmembrane region" description="Helical" evidence="1">
    <location>
        <begin position="102"/>
        <end position="125"/>
    </location>
</feature>